<dbReference type="EMBL" id="OCNJ01000002">
    <property type="protein sequence ID" value="SOD91825.1"/>
    <property type="molecule type" value="Genomic_DNA"/>
</dbReference>
<keyword evidence="1" id="KW-0687">Ribonucleoprotein</keyword>
<proteinExistence type="predicted"/>
<keyword evidence="2" id="KW-1185">Reference proteome</keyword>
<dbReference type="InterPro" id="IPR036567">
    <property type="entry name" value="RHF-like"/>
</dbReference>
<evidence type="ECO:0000313" key="2">
    <source>
        <dbReference type="Proteomes" id="UP000219621"/>
    </source>
</evidence>
<gene>
    <name evidence="1" type="ORF">SAMN05421508_102127</name>
</gene>
<dbReference type="OrthoDB" id="9782252at2"/>
<dbReference type="SUPFAM" id="SSF69754">
    <property type="entry name" value="Ribosome binding protein Y (YfiA homologue)"/>
    <property type="match status" value="1"/>
</dbReference>
<organism evidence="1 2">
    <name type="scientific">Caenispirillum bisanense</name>
    <dbReference type="NCBI Taxonomy" id="414052"/>
    <lineage>
        <taxon>Bacteria</taxon>
        <taxon>Pseudomonadati</taxon>
        <taxon>Pseudomonadota</taxon>
        <taxon>Alphaproteobacteria</taxon>
        <taxon>Rhodospirillales</taxon>
        <taxon>Novispirillaceae</taxon>
        <taxon>Caenispirillum</taxon>
    </lineage>
</organism>
<accession>A0A286G8J5</accession>
<dbReference type="Proteomes" id="UP000219621">
    <property type="component" value="Unassembled WGS sequence"/>
</dbReference>
<name>A0A286G8J5_9PROT</name>
<dbReference type="Gene3D" id="3.30.160.100">
    <property type="entry name" value="Ribosome hibernation promotion factor-like"/>
    <property type="match status" value="1"/>
</dbReference>
<dbReference type="AlphaFoldDB" id="A0A286G8J5"/>
<sequence length="115" mass="12657">MFPIDIRFIDLQPSEATEDYVRERAAKLGHACGAITSCRVTLSRDHTARTPTVKVALVAGLRGRGTKSISAEEVVGRHDPGQAVVRAVREAFDTAMRQFVSDRKSRPNRVQEVPA</sequence>
<dbReference type="RefSeq" id="WP_097277906.1">
    <property type="nucleotide sequence ID" value="NZ_OCNJ01000002.1"/>
</dbReference>
<protein>
    <submittedName>
        <fullName evidence="1">Sigma 54 modulation protein / S30EA ribosomal protein</fullName>
    </submittedName>
</protein>
<dbReference type="GO" id="GO:0005840">
    <property type="term" value="C:ribosome"/>
    <property type="evidence" value="ECO:0007669"/>
    <property type="project" value="UniProtKB-KW"/>
</dbReference>
<keyword evidence="1" id="KW-0689">Ribosomal protein</keyword>
<dbReference type="Pfam" id="PF02482">
    <property type="entry name" value="Ribosomal_S30AE"/>
    <property type="match status" value="1"/>
</dbReference>
<dbReference type="InterPro" id="IPR003489">
    <property type="entry name" value="RHF/RaiA"/>
</dbReference>
<evidence type="ECO:0000313" key="1">
    <source>
        <dbReference type="EMBL" id="SOD91825.1"/>
    </source>
</evidence>
<reference evidence="1 2" key="1">
    <citation type="submission" date="2017-09" db="EMBL/GenBank/DDBJ databases">
        <authorList>
            <person name="Ehlers B."/>
            <person name="Leendertz F.H."/>
        </authorList>
    </citation>
    <scope>NUCLEOTIDE SEQUENCE [LARGE SCALE GENOMIC DNA]</scope>
    <source>
        <strain evidence="1 2">USBA 140</strain>
    </source>
</reference>